<gene>
    <name evidence="2" type="ORF">HELGO_WM38484</name>
</gene>
<dbReference type="PANTHER" id="PTHR12126">
    <property type="entry name" value="NADH-UBIQUINONE OXIDOREDUCTASE 39 KDA SUBUNIT-RELATED"/>
    <property type="match status" value="1"/>
</dbReference>
<organism evidence="2">
    <name type="scientific">uncultured Aureispira sp</name>
    <dbReference type="NCBI Taxonomy" id="1331704"/>
    <lineage>
        <taxon>Bacteria</taxon>
        <taxon>Pseudomonadati</taxon>
        <taxon>Bacteroidota</taxon>
        <taxon>Saprospiria</taxon>
        <taxon>Saprospirales</taxon>
        <taxon>Saprospiraceae</taxon>
        <taxon>Aureispira</taxon>
        <taxon>environmental samples</taxon>
    </lineage>
</organism>
<feature type="domain" description="NAD(P)-binding" evidence="1">
    <location>
        <begin position="7"/>
        <end position="116"/>
    </location>
</feature>
<name>A0A6S6T192_9BACT</name>
<dbReference type="InterPro" id="IPR021295">
    <property type="entry name" value="DUF2867"/>
</dbReference>
<dbReference type="Pfam" id="PF13460">
    <property type="entry name" value="NAD_binding_10"/>
    <property type="match status" value="1"/>
</dbReference>
<dbReference type="EMBL" id="CACVAQ010000182">
    <property type="protein sequence ID" value="CAA6812104.1"/>
    <property type="molecule type" value="Genomic_DNA"/>
</dbReference>
<evidence type="ECO:0000259" key="1">
    <source>
        <dbReference type="Pfam" id="PF13460"/>
    </source>
</evidence>
<proteinExistence type="predicted"/>
<dbReference type="Gene3D" id="3.40.50.720">
    <property type="entry name" value="NAD(P)-binding Rossmann-like Domain"/>
    <property type="match status" value="1"/>
</dbReference>
<evidence type="ECO:0000313" key="2">
    <source>
        <dbReference type="EMBL" id="CAA6812104.1"/>
    </source>
</evidence>
<dbReference type="InterPro" id="IPR051207">
    <property type="entry name" value="ComplexI_NDUFA9_subunit"/>
</dbReference>
<dbReference type="AlphaFoldDB" id="A0A6S6T192"/>
<protein>
    <submittedName>
        <fullName evidence="2">Nucleoside-diphosphate-sugar epimerase</fullName>
    </submittedName>
</protein>
<accession>A0A6S6T192</accession>
<dbReference type="Pfam" id="PF11066">
    <property type="entry name" value="DUF2867"/>
    <property type="match status" value="1"/>
</dbReference>
<dbReference type="GO" id="GO:0044877">
    <property type="term" value="F:protein-containing complex binding"/>
    <property type="evidence" value="ECO:0007669"/>
    <property type="project" value="TreeGrafter"/>
</dbReference>
<dbReference type="InterPro" id="IPR016040">
    <property type="entry name" value="NAD(P)-bd_dom"/>
</dbReference>
<reference evidence="2" key="1">
    <citation type="submission" date="2020-01" db="EMBL/GenBank/DDBJ databases">
        <authorList>
            <person name="Meier V. D."/>
            <person name="Meier V D."/>
        </authorList>
    </citation>
    <scope>NUCLEOTIDE SEQUENCE</scope>
    <source>
        <strain evidence="2">HLG_WM_MAG_10</strain>
    </source>
</reference>
<dbReference type="InterPro" id="IPR036291">
    <property type="entry name" value="NAD(P)-bd_dom_sf"/>
</dbReference>
<dbReference type="PANTHER" id="PTHR12126:SF11">
    <property type="entry name" value="NADH DEHYDROGENASE [UBIQUINONE] 1 ALPHA SUBCOMPLEX SUBUNIT 9, MITOCHONDRIAL"/>
    <property type="match status" value="1"/>
</dbReference>
<dbReference type="SUPFAM" id="SSF51735">
    <property type="entry name" value="NAD(P)-binding Rossmann-fold domains"/>
    <property type="match status" value="1"/>
</dbReference>
<sequence length="471" mass="53488">MNILLTGATGYIGKRLLPILVAQGHHVICCVRDPKRFNPPDSLLSSIEVLKIDLLDIASLEQIPSNIDAAYYLVHSMSASKDYLILEQKAALNFRGALSKTKVTQVIYLSGIINEDLLSKHLSSRKNVEDELNKGSYHLTTLRAGIIIGSGSASFEIIRDLIEKLPIMVTPKWLNTKCQPIGVTDVINFLSNALFCEAVYDKNFDIGGPDILSYKEMLLGFAESRNLKRWIYTLPIMTPRLSSYWLFFVTSTSYKLACALVDSMKVEVICRNDDINTILDIQPIPYKESLSRAFTKIDSNQIVSSWKDSQVSGRLNFNISDFIDVPSYGCFKDERTRVLKSKERATEKIWKIGGKNGWYKGDFLWQLRGYMDKLFGGVGLRRGRTNQTSLTAGDALDFWRVLYADEEEGRLLLFAEMKLPGEAWLEFRIKNDQLILTATFRPKGVLGRLYWYSVYPFHGYIFKGMIDAINQ</sequence>